<proteinExistence type="predicted"/>
<evidence type="ECO:0000256" key="3">
    <source>
        <dbReference type="ARBA" id="ARBA00022691"/>
    </source>
</evidence>
<feature type="domain" description="CheR-type methyltransferase" evidence="6">
    <location>
        <begin position="17"/>
        <end position="265"/>
    </location>
</feature>
<evidence type="ECO:0000313" key="7">
    <source>
        <dbReference type="EMBL" id="POR50577.1"/>
    </source>
</evidence>
<evidence type="ECO:0000259" key="6">
    <source>
        <dbReference type="PROSITE" id="PS50123"/>
    </source>
</evidence>
<keyword evidence="4" id="KW-0802">TPR repeat</keyword>
<keyword evidence="8" id="KW-1185">Reference proteome</keyword>
<reference evidence="7 8" key="1">
    <citation type="submission" date="2018-01" db="EMBL/GenBank/DDBJ databases">
        <title>Genomic Encyclopedia of Type Strains, Phase III (KMG-III): the genomes of soil and plant-associated and newly described type strains.</title>
        <authorList>
            <person name="Whitman W."/>
        </authorList>
    </citation>
    <scope>NUCLEOTIDE SEQUENCE [LARGE SCALE GENOMIC DNA]</scope>
    <source>
        <strain evidence="7 8">JCM 18070</strain>
    </source>
</reference>
<dbReference type="InterPro" id="IPR000780">
    <property type="entry name" value="CheR_MeTrfase"/>
</dbReference>
<dbReference type="Pfam" id="PF01739">
    <property type="entry name" value="CheR"/>
    <property type="match status" value="1"/>
</dbReference>
<feature type="repeat" description="TPR" evidence="4">
    <location>
        <begin position="405"/>
        <end position="438"/>
    </location>
</feature>
<dbReference type="GO" id="GO:0008757">
    <property type="term" value="F:S-adenosylmethionine-dependent methyltransferase activity"/>
    <property type="evidence" value="ECO:0007669"/>
    <property type="project" value="InterPro"/>
</dbReference>
<dbReference type="PROSITE" id="PS50005">
    <property type="entry name" value="TPR"/>
    <property type="match status" value="1"/>
</dbReference>
<evidence type="ECO:0000256" key="1">
    <source>
        <dbReference type="ARBA" id="ARBA00022603"/>
    </source>
</evidence>
<sequence length="506" mass="56275">MSNVTLDADKAGWMHDLRSLIERRVGLRVADHQREQLARIAAEACGRFGYADPPELLRALSTAPDDAPVVEHLIANVTIGESHFFRDRAQMAFLEQEFLPDLIARRQSSSRTLRIWSAAASEGQELYSVAIMLDELIDRPDDWNLHLLGTDLNVEALRRATEGVYSNWSLRGLSNIRRLHYFDSTGKHDTRQVKAWMRTRARFIYQNLAADTFPSMLNDLHAMDLVLCRNVFIYFDAVRVREILQRIVATLAPGGVLLLGASDLVNPQIPGLDIEMRPGMCFYRKPLQHASPQTPTPKRPNKPAVPGSLGGARHAAGLPSGSRPVAKASRPAVADRHADFLATLQEQVAAQRWQEIAEFAEREADRFATSSEASLAVARALGNLGQQDAALRWCERALPLAATDPDAHFLHALLLQEASRVEEALKAFRRAIFLQPDFVLAHYQYALLQLGAGRREGGLRSLYNVRNLLAAAPADRALQGAEHMSCGRLAQIIDNELSLHHESRPG</sequence>
<dbReference type="AlphaFoldDB" id="A0A2S4M7S0"/>
<dbReference type="InterPro" id="IPR011990">
    <property type="entry name" value="TPR-like_helical_dom_sf"/>
</dbReference>
<evidence type="ECO:0000256" key="4">
    <source>
        <dbReference type="PROSITE-ProRule" id="PRU00339"/>
    </source>
</evidence>
<keyword evidence="3" id="KW-0949">S-adenosyl-L-methionine</keyword>
<organism evidence="7 8">
    <name type="scientific">Paraburkholderia eburnea</name>
    <dbReference type="NCBI Taxonomy" id="1189126"/>
    <lineage>
        <taxon>Bacteria</taxon>
        <taxon>Pseudomonadati</taxon>
        <taxon>Pseudomonadota</taxon>
        <taxon>Betaproteobacteria</taxon>
        <taxon>Burkholderiales</taxon>
        <taxon>Burkholderiaceae</taxon>
        <taxon>Paraburkholderia</taxon>
    </lineage>
</organism>
<dbReference type="OrthoDB" id="9816309at2"/>
<dbReference type="GO" id="GO:0032259">
    <property type="term" value="P:methylation"/>
    <property type="evidence" value="ECO:0007669"/>
    <property type="project" value="UniProtKB-KW"/>
</dbReference>
<dbReference type="PANTHER" id="PTHR24422">
    <property type="entry name" value="CHEMOTAXIS PROTEIN METHYLTRANSFERASE"/>
    <property type="match status" value="1"/>
</dbReference>
<dbReference type="InterPro" id="IPR019734">
    <property type="entry name" value="TPR_rpt"/>
</dbReference>
<name>A0A2S4M7S0_9BURK</name>
<evidence type="ECO:0000313" key="8">
    <source>
        <dbReference type="Proteomes" id="UP000237381"/>
    </source>
</evidence>
<keyword evidence="1 7" id="KW-0489">Methyltransferase</keyword>
<protein>
    <submittedName>
        <fullName evidence="7">CheR-type MCP methyltransferase</fullName>
    </submittedName>
</protein>
<evidence type="ECO:0000256" key="5">
    <source>
        <dbReference type="SAM" id="MobiDB-lite"/>
    </source>
</evidence>
<dbReference type="SUPFAM" id="SSF48452">
    <property type="entry name" value="TPR-like"/>
    <property type="match status" value="1"/>
</dbReference>
<dbReference type="RefSeq" id="WP_103705274.1">
    <property type="nucleotide sequence ID" value="NZ_PQGA01000008.1"/>
</dbReference>
<accession>A0A2S4M7S0</accession>
<gene>
    <name evidence="7" type="ORF">B0G62_10868</name>
</gene>
<dbReference type="Proteomes" id="UP000237381">
    <property type="component" value="Unassembled WGS sequence"/>
</dbReference>
<dbReference type="SMART" id="SM00028">
    <property type="entry name" value="TPR"/>
    <property type="match status" value="2"/>
</dbReference>
<dbReference type="PANTHER" id="PTHR24422:SF19">
    <property type="entry name" value="CHEMOTAXIS PROTEIN METHYLTRANSFERASE"/>
    <property type="match status" value="1"/>
</dbReference>
<dbReference type="InterPro" id="IPR022642">
    <property type="entry name" value="CheR_C"/>
</dbReference>
<dbReference type="PRINTS" id="PR00996">
    <property type="entry name" value="CHERMTFRASE"/>
</dbReference>
<keyword evidence="2 7" id="KW-0808">Transferase</keyword>
<dbReference type="SMART" id="SM00138">
    <property type="entry name" value="MeTrc"/>
    <property type="match status" value="1"/>
</dbReference>
<evidence type="ECO:0000256" key="2">
    <source>
        <dbReference type="ARBA" id="ARBA00022679"/>
    </source>
</evidence>
<dbReference type="InterPro" id="IPR029063">
    <property type="entry name" value="SAM-dependent_MTases_sf"/>
</dbReference>
<dbReference type="InterPro" id="IPR050903">
    <property type="entry name" value="Bact_Chemotaxis_MeTrfase"/>
</dbReference>
<dbReference type="PROSITE" id="PS50123">
    <property type="entry name" value="CHER"/>
    <property type="match status" value="1"/>
</dbReference>
<dbReference type="SUPFAM" id="SSF53335">
    <property type="entry name" value="S-adenosyl-L-methionine-dependent methyltransferases"/>
    <property type="match status" value="1"/>
</dbReference>
<dbReference type="Gene3D" id="3.40.50.150">
    <property type="entry name" value="Vaccinia Virus protein VP39"/>
    <property type="match status" value="1"/>
</dbReference>
<comment type="caution">
    <text evidence="7">The sequence shown here is derived from an EMBL/GenBank/DDBJ whole genome shotgun (WGS) entry which is preliminary data.</text>
</comment>
<dbReference type="EMBL" id="PQGA01000008">
    <property type="protein sequence ID" value="POR50577.1"/>
    <property type="molecule type" value="Genomic_DNA"/>
</dbReference>
<dbReference type="Gene3D" id="1.25.40.10">
    <property type="entry name" value="Tetratricopeptide repeat domain"/>
    <property type="match status" value="1"/>
</dbReference>
<feature type="region of interest" description="Disordered" evidence="5">
    <location>
        <begin position="287"/>
        <end position="326"/>
    </location>
</feature>